<feature type="non-terminal residue" evidence="2">
    <location>
        <position position="157"/>
    </location>
</feature>
<keyword evidence="1" id="KW-0472">Membrane</keyword>
<gene>
    <name evidence="2" type="ORF">GMARGA_LOCUS33691</name>
</gene>
<name>A0ABN7WQI0_GIGMA</name>
<proteinExistence type="predicted"/>
<accession>A0ABN7WQI0</accession>
<sequence>ININTPTGFIFTGNLITINWNIYGQPPTQPASLTIQNRHIDNITVIDDNLNLQALNKTWNVSVPEGIYFLSINDGKNKTNSSDFTVFTVEVDPPLATDLKTSTLIVVIAIGSGVVLTLILVGIWYFRSRHKKAGSDIVPYTGNIYEEYVLSTDQKKF</sequence>
<evidence type="ECO:0000313" key="3">
    <source>
        <dbReference type="Proteomes" id="UP000789901"/>
    </source>
</evidence>
<dbReference type="Proteomes" id="UP000789901">
    <property type="component" value="Unassembled WGS sequence"/>
</dbReference>
<evidence type="ECO:0000256" key="1">
    <source>
        <dbReference type="SAM" id="Phobius"/>
    </source>
</evidence>
<protein>
    <submittedName>
        <fullName evidence="2">44403_t:CDS:1</fullName>
    </submittedName>
</protein>
<keyword evidence="1" id="KW-1133">Transmembrane helix</keyword>
<keyword evidence="3" id="KW-1185">Reference proteome</keyword>
<reference evidence="2 3" key="1">
    <citation type="submission" date="2021-06" db="EMBL/GenBank/DDBJ databases">
        <authorList>
            <person name="Kallberg Y."/>
            <person name="Tangrot J."/>
            <person name="Rosling A."/>
        </authorList>
    </citation>
    <scope>NUCLEOTIDE SEQUENCE [LARGE SCALE GENOMIC DNA]</scope>
    <source>
        <strain evidence="2 3">120-4 pot B 10/14</strain>
    </source>
</reference>
<organism evidence="2 3">
    <name type="scientific">Gigaspora margarita</name>
    <dbReference type="NCBI Taxonomy" id="4874"/>
    <lineage>
        <taxon>Eukaryota</taxon>
        <taxon>Fungi</taxon>
        <taxon>Fungi incertae sedis</taxon>
        <taxon>Mucoromycota</taxon>
        <taxon>Glomeromycotina</taxon>
        <taxon>Glomeromycetes</taxon>
        <taxon>Diversisporales</taxon>
        <taxon>Gigasporaceae</taxon>
        <taxon>Gigaspora</taxon>
    </lineage>
</organism>
<keyword evidence="1" id="KW-0812">Transmembrane</keyword>
<feature type="non-terminal residue" evidence="2">
    <location>
        <position position="1"/>
    </location>
</feature>
<feature type="transmembrane region" description="Helical" evidence="1">
    <location>
        <begin position="104"/>
        <end position="126"/>
    </location>
</feature>
<evidence type="ECO:0000313" key="2">
    <source>
        <dbReference type="EMBL" id="CAG8837853.1"/>
    </source>
</evidence>
<comment type="caution">
    <text evidence="2">The sequence shown here is derived from an EMBL/GenBank/DDBJ whole genome shotgun (WGS) entry which is preliminary data.</text>
</comment>
<dbReference type="EMBL" id="CAJVQB010056789">
    <property type="protein sequence ID" value="CAG8837853.1"/>
    <property type="molecule type" value="Genomic_DNA"/>
</dbReference>